<dbReference type="EMBL" id="OZ037947">
    <property type="protein sequence ID" value="CAL1707607.1"/>
    <property type="molecule type" value="Genomic_DNA"/>
</dbReference>
<protein>
    <recommendedName>
        <fullName evidence="4">Bola-like protein</fullName>
    </recommendedName>
</protein>
<evidence type="ECO:0000256" key="1">
    <source>
        <dbReference type="RuleBase" id="RU003860"/>
    </source>
</evidence>
<dbReference type="PANTHER" id="PTHR46230">
    <property type="match status" value="1"/>
</dbReference>
<dbReference type="Pfam" id="PF01722">
    <property type="entry name" value="BolA"/>
    <property type="match status" value="1"/>
</dbReference>
<dbReference type="Gene3D" id="3.30.300.90">
    <property type="entry name" value="BolA-like"/>
    <property type="match status" value="1"/>
</dbReference>
<dbReference type="InterPro" id="IPR036065">
    <property type="entry name" value="BolA-like_sf"/>
</dbReference>
<organism evidence="2 3">
    <name type="scientific">Somion occarium</name>
    <dbReference type="NCBI Taxonomy" id="3059160"/>
    <lineage>
        <taxon>Eukaryota</taxon>
        <taxon>Fungi</taxon>
        <taxon>Dikarya</taxon>
        <taxon>Basidiomycota</taxon>
        <taxon>Agaricomycotina</taxon>
        <taxon>Agaricomycetes</taxon>
        <taxon>Polyporales</taxon>
        <taxon>Cerrenaceae</taxon>
        <taxon>Somion</taxon>
    </lineage>
</organism>
<comment type="similarity">
    <text evidence="1">Belongs to the BolA/IbaG family.</text>
</comment>
<dbReference type="InterPro" id="IPR002634">
    <property type="entry name" value="BolA"/>
</dbReference>
<keyword evidence="3" id="KW-1185">Reference proteome</keyword>
<evidence type="ECO:0000313" key="2">
    <source>
        <dbReference type="EMBL" id="CAL1707607.1"/>
    </source>
</evidence>
<reference evidence="3" key="1">
    <citation type="submission" date="2024-04" db="EMBL/GenBank/DDBJ databases">
        <authorList>
            <person name="Shaw F."/>
            <person name="Minotto A."/>
        </authorList>
    </citation>
    <scope>NUCLEOTIDE SEQUENCE [LARGE SCALE GENOMIC DNA]</scope>
</reference>
<dbReference type="SUPFAM" id="SSF82657">
    <property type="entry name" value="BolA-like"/>
    <property type="match status" value="1"/>
</dbReference>
<evidence type="ECO:0008006" key="4">
    <source>
        <dbReference type="Google" id="ProtNLM"/>
    </source>
</evidence>
<dbReference type="Proteomes" id="UP001497453">
    <property type="component" value="Chromosome 4"/>
</dbReference>
<proteinExistence type="inferred from homology"/>
<accession>A0ABP1DLM0</accession>
<name>A0ABP1DLM0_9APHY</name>
<sequence length="137" mass="15187">MLVLRLLRRTPIVSVGYRLPLKLSMSTSCADPQGPPKTVTVGPVESSIRHKLTARLNPTAFSITNDSWQHRHHTAMRAQGGGSGETHFSINIVSEEFKGKTTMQRHRMIYAALSDELSQGLHALSLKTKTPDEVQNQ</sequence>
<gene>
    <name evidence="2" type="ORF">GFSPODELE1_LOCUS6449</name>
</gene>
<evidence type="ECO:0000313" key="3">
    <source>
        <dbReference type="Proteomes" id="UP001497453"/>
    </source>
</evidence>
<dbReference type="PANTHER" id="PTHR46230:SF7">
    <property type="entry name" value="BOLA-LIKE PROTEIN 1"/>
    <property type="match status" value="1"/>
</dbReference>